<evidence type="ECO:0000256" key="14">
    <source>
        <dbReference type="ARBA" id="ARBA00055052"/>
    </source>
</evidence>
<dbReference type="PROSITE" id="PS51117">
    <property type="entry name" value="LAMININ_NTER"/>
    <property type="match status" value="1"/>
</dbReference>
<feature type="compositionally biased region" description="Basic and acidic residues" evidence="20">
    <location>
        <begin position="810"/>
        <end position="904"/>
    </location>
</feature>
<feature type="compositionally biased region" description="Basic and acidic residues" evidence="20">
    <location>
        <begin position="745"/>
        <end position="770"/>
    </location>
</feature>
<dbReference type="PROSITE" id="PS01248">
    <property type="entry name" value="EGF_LAM_1"/>
    <property type="match status" value="2"/>
</dbReference>
<feature type="disulfide bond" evidence="18">
    <location>
        <begin position="1416"/>
        <end position="1425"/>
    </location>
</feature>
<dbReference type="SMART" id="SM00180">
    <property type="entry name" value="EGF_Lam"/>
    <property type="match status" value="3"/>
</dbReference>
<evidence type="ECO:0000256" key="8">
    <source>
        <dbReference type="ARBA" id="ARBA00022902"/>
    </source>
</evidence>
<keyword evidence="13 19" id="KW-0424">Laminin EGF-like domain</keyword>
<dbReference type="RefSeq" id="XP_051268981.1">
    <property type="nucleotide sequence ID" value="XM_051413021.1"/>
</dbReference>
<feature type="region of interest" description="Disordered" evidence="20">
    <location>
        <begin position="624"/>
        <end position="651"/>
    </location>
</feature>
<dbReference type="CDD" id="cd00055">
    <property type="entry name" value="EGF_Lam"/>
    <property type="match status" value="3"/>
</dbReference>
<evidence type="ECO:0000256" key="1">
    <source>
        <dbReference type="ARBA" id="ARBA00004471"/>
    </source>
</evidence>
<evidence type="ECO:0000256" key="19">
    <source>
        <dbReference type="PROSITE-ProRule" id="PRU00460"/>
    </source>
</evidence>
<evidence type="ECO:0000256" key="12">
    <source>
        <dbReference type="ARBA" id="ARBA00023288"/>
    </source>
</evidence>
<dbReference type="Gene3D" id="2.60.120.260">
    <property type="entry name" value="Galactose-binding domain-like"/>
    <property type="match status" value="1"/>
</dbReference>
<keyword evidence="4" id="KW-0336">GPI-anchor</keyword>
<feature type="compositionally biased region" description="Basic and acidic residues" evidence="20">
    <location>
        <begin position="601"/>
        <end position="610"/>
    </location>
</feature>
<feature type="region of interest" description="Disordered" evidence="20">
    <location>
        <begin position="663"/>
        <end position="1261"/>
    </location>
</feature>
<dbReference type="PANTHER" id="PTHR10574:SF27">
    <property type="entry name" value="NETRIN-G2"/>
    <property type="match status" value="1"/>
</dbReference>
<feature type="domain" description="EGF-like" evidence="22">
    <location>
        <begin position="1391"/>
        <end position="1426"/>
    </location>
</feature>
<reference evidence="25" key="2">
    <citation type="submission" date="2025-09" db="UniProtKB">
        <authorList>
            <consortium name="Ensembl"/>
        </authorList>
    </citation>
    <scope>IDENTIFICATION</scope>
</reference>
<keyword evidence="18" id="KW-0245">EGF-like domain</keyword>
<keyword evidence="8" id="KW-0524">Neurogenesis</keyword>
<evidence type="ECO:0000259" key="24">
    <source>
        <dbReference type="PROSITE" id="PS51117"/>
    </source>
</evidence>
<dbReference type="GeneTree" id="ENSGT00940000153601"/>
<keyword evidence="10 18" id="KW-1015">Disulfide bond</keyword>
<evidence type="ECO:0000256" key="18">
    <source>
        <dbReference type="PROSITE-ProRule" id="PRU00076"/>
    </source>
</evidence>
<comment type="subcellular location">
    <subcellularLocation>
        <location evidence="1">Cell membrane</location>
        <topology evidence="1">Lipid-anchor</topology>
        <topology evidence="1">GPI-anchor</topology>
        <orientation evidence="1">Extracellular side</orientation>
    </subcellularLocation>
</comment>
<feature type="disulfide bond" evidence="19">
    <location>
        <begin position="1368"/>
        <end position="1377"/>
    </location>
</feature>
<feature type="compositionally biased region" description="Basic and acidic residues" evidence="20">
    <location>
        <begin position="676"/>
        <end position="737"/>
    </location>
</feature>
<reference evidence="25" key="1">
    <citation type="submission" date="2025-08" db="UniProtKB">
        <authorList>
            <consortium name="Ensembl"/>
        </authorList>
    </citation>
    <scope>IDENTIFICATION</scope>
</reference>
<dbReference type="Pfam" id="PF00055">
    <property type="entry name" value="Laminin_N"/>
    <property type="match status" value="1"/>
</dbReference>
<feature type="compositionally biased region" description="Low complexity" evidence="20">
    <location>
        <begin position="399"/>
        <end position="408"/>
    </location>
</feature>
<evidence type="ECO:0000313" key="26">
    <source>
        <dbReference type="Proteomes" id="UP000694389"/>
    </source>
</evidence>
<keyword evidence="3" id="KW-1003">Cell membrane</keyword>
<feature type="compositionally biased region" description="Basic and acidic residues" evidence="20">
    <location>
        <begin position="523"/>
        <end position="544"/>
    </location>
</feature>
<dbReference type="FunFam" id="2.60.120.260:FF:000005">
    <property type="entry name" value="Netrin G1"/>
    <property type="match status" value="1"/>
</dbReference>
<dbReference type="GO" id="GO:0009888">
    <property type="term" value="P:tissue development"/>
    <property type="evidence" value="ECO:0007669"/>
    <property type="project" value="TreeGrafter"/>
</dbReference>
<dbReference type="Pfam" id="PF24973">
    <property type="entry name" value="EGF_LMN_ATRN"/>
    <property type="match status" value="1"/>
</dbReference>
<dbReference type="FunFam" id="2.10.25.10:FF:000180">
    <property type="entry name" value="Netrin G2"/>
    <property type="match status" value="1"/>
</dbReference>
<dbReference type="GO" id="GO:0005886">
    <property type="term" value="C:plasma membrane"/>
    <property type="evidence" value="ECO:0007669"/>
    <property type="project" value="UniProtKB-SubCell"/>
</dbReference>
<organism evidence="25 26">
    <name type="scientific">Dicentrarchus labrax</name>
    <name type="common">European seabass</name>
    <name type="synonym">Morone labrax</name>
    <dbReference type="NCBI Taxonomy" id="13489"/>
    <lineage>
        <taxon>Eukaryota</taxon>
        <taxon>Metazoa</taxon>
        <taxon>Chordata</taxon>
        <taxon>Craniata</taxon>
        <taxon>Vertebrata</taxon>
        <taxon>Euteleostomi</taxon>
        <taxon>Actinopterygii</taxon>
        <taxon>Neopterygii</taxon>
        <taxon>Teleostei</taxon>
        <taxon>Neoteleostei</taxon>
        <taxon>Acanthomorphata</taxon>
        <taxon>Eupercaria</taxon>
        <taxon>Moronidae</taxon>
        <taxon>Dicentrarchus</taxon>
    </lineage>
</organism>
<dbReference type="GO" id="GO:0098552">
    <property type="term" value="C:side of membrane"/>
    <property type="evidence" value="ECO:0007669"/>
    <property type="project" value="UniProtKB-KW"/>
</dbReference>
<name>A0A8C4IBL1_DICLA</name>
<evidence type="ECO:0000256" key="2">
    <source>
        <dbReference type="ARBA" id="ARBA00022473"/>
    </source>
</evidence>
<keyword evidence="5 21" id="KW-0732">Signal</keyword>
<dbReference type="PROSITE" id="PS00022">
    <property type="entry name" value="EGF_1"/>
    <property type="match status" value="1"/>
</dbReference>
<dbReference type="FunFam" id="2.10.25.10:FF:000112">
    <property type="entry name" value="Netrin G1"/>
    <property type="match status" value="1"/>
</dbReference>
<feature type="domain" description="Laminin EGF-like" evidence="23">
    <location>
        <begin position="1348"/>
        <end position="1392"/>
    </location>
</feature>
<evidence type="ECO:0000256" key="21">
    <source>
        <dbReference type="SAM" id="SignalP"/>
    </source>
</evidence>
<evidence type="ECO:0000256" key="11">
    <source>
        <dbReference type="ARBA" id="ARBA00023180"/>
    </source>
</evidence>
<comment type="subunit">
    <text evidence="15">Interacts with LRRC4.</text>
</comment>
<evidence type="ECO:0000256" key="6">
    <source>
        <dbReference type="ARBA" id="ARBA00022737"/>
    </source>
</evidence>
<evidence type="ECO:0000256" key="4">
    <source>
        <dbReference type="ARBA" id="ARBA00022622"/>
    </source>
</evidence>
<feature type="signal peptide" evidence="21">
    <location>
        <begin position="1"/>
        <end position="19"/>
    </location>
</feature>
<comment type="function">
    <text evidence="14">Involved in controlling patterning and neuronal circuit formation at the laminar, cellular, subcellular and synaptic levels. Promotes neurite outgrowth of both axons and dendrites.</text>
</comment>
<feature type="compositionally biased region" description="Basic and acidic residues" evidence="20">
    <location>
        <begin position="1073"/>
        <end position="1101"/>
    </location>
</feature>
<keyword evidence="2" id="KW-0217">Developmental protein</keyword>
<dbReference type="InterPro" id="IPR050440">
    <property type="entry name" value="Laminin/Netrin_ECM"/>
</dbReference>
<accession>A0A8C4IBL1</accession>
<evidence type="ECO:0000256" key="20">
    <source>
        <dbReference type="SAM" id="MobiDB-lite"/>
    </source>
</evidence>
<dbReference type="PROSITE" id="PS50026">
    <property type="entry name" value="EGF_3"/>
    <property type="match status" value="1"/>
</dbReference>
<evidence type="ECO:0000256" key="7">
    <source>
        <dbReference type="ARBA" id="ARBA00022782"/>
    </source>
</evidence>
<evidence type="ECO:0000256" key="5">
    <source>
        <dbReference type="ARBA" id="ARBA00022729"/>
    </source>
</evidence>
<dbReference type="CTD" id="101885039"/>
<feature type="compositionally biased region" description="Basic and acidic residues" evidence="20">
    <location>
        <begin position="915"/>
        <end position="938"/>
    </location>
</feature>
<feature type="region of interest" description="Disordered" evidence="20">
    <location>
        <begin position="334"/>
        <end position="486"/>
    </location>
</feature>
<dbReference type="FunFam" id="2.10.25.10:FF:000439">
    <property type="entry name" value="Netrin G2"/>
    <property type="match status" value="1"/>
</dbReference>
<feature type="compositionally biased region" description="Basic and acidic residues" evidence="20">
    <location>
        <begin position="1042"/>
        <end position="1062"/>
    </location>
</feature>
<feature type="compositionally biased region" description="Polar residues" evidence="20">
    <location>
        <begin position="337"/>
        <end position="348"/>
    </location>
</feature>
<dbReference type="Pfam" id="PF00053">
    <property type="entry name" value="EGF_laminin"/>
    <property type="match status" value="2"/>
</dbReference>
<feature type="compositionally biased region" description="Basic and acidic residues" evidence="20">
    <location>
        <begin position="978"/>
        <end position="1001"/>
    </location>
</feature>
<feature type="compositionally biased region" description="Basic and acidic residues" evidence="20">
    <location>
        <begin position="791"/>
        <end position="802"/>
    </location>
</feature>
<dbReference type="SUPFAM" id="SSF57196">
    <property type="entry name" value="EGF/Laminin"/>
    <property type="match status" value="2"/>
</dbReference>
<dbReference type="Proteomes" id="UP000694389">
    <property type="component" value="Unassembled WGS sequence"/>
</dbReference>
<dbReference type="FunFam" id="2.10.25.10:FF:001161">
    <property type="entry name" value="Netrin-G2"/>
    <property type="match status" value="1"/>
</dbReference>
<evidence type="ECO:0000256" key="15">
    <source>
        <dbReference type="ARBA" id="ARBA00065506"/>
    </source>
</evidence>
<keyword evidence="6" id="KW-0677">Repeat</keyword>
<feature type="compositionally biased region" description="Basic and acidic residues" evidence="20">
    <location>
        <begin position="1111"/>
        <end position="1133"/>
    </location>
</feature>
<feature type="compositionally biased region" description="Low complexity" evidence="20">
    <location>
        <begin position="428"/>
        <end position="438"/>
    </location>
</feature>
<keyword evidence="26" id="KW-1185">Reference proteome</keyword>
<keyword evidence="11" id="KW-0325">Glycoprotein</keyword>
<feature type="domain" description="Laminin N-terminal" evidence="24">
    <location>
        <begin position="37"/>
        <end position="288"/>
    </location>
</feature>
<protein>
    <recommendedName>
        <fullName evidence="16">Netrin-G2</fullName>
    </recommendedName>
    <alternativeName>
        <fullName evidence="17">Laminet-2</fullName>
    </alternativeName>
</protein>
<keyword evidence="7" id="KW-0221">Differentiation</keyword>
<dbReference type="Ensembl" id="ENSDLAT00005058840.2">
    <property type="protein sequence ID" value="ENSDLAP00005055410.2"/>
    <property type="gene ID" value="ENSDLAG00005023653.2"/>
</dbReference>
<evidence type="ECO:0000256" key="17">
    <source>
        <dbReference type="ARBA" id="ARBA00079146"/>
    </source>
</evidence>
<feature type="compositionally biased region" description="Basic and acidic residues" evidence="20">
    <location>
        <begin position="1142"/>
        <end position="1165"/>
    </location>
</feature>
<feature type="region of interest" description="Disordered" evidence="20">
    <location>
        <begin position="518"/>
        <end position="610"/>
    </location>
</feature>
<dbReference type="InterPro" id="IPR002049">
    <property type="entry name" value="LE_dom"/>
</dbReference>
<evidence type="ECO:0000259" key="23">
    <source>
        <dbReference type="PROSITE" id="PS50027"/>
    </source>
</evidence>
<comment type="caution">
    <text evidence="18">Lacks conserved residue(s) required for the propagation of feature annotation.</text>
</comment>
<dbReference type="PROSITE" id="PS50027">
    <property type="entry name" value="EGF_LAM_2"/>
    <property type="match status" value="1"/>
</dbReference>
<dbReference type="PANTHER" id="PTHR10574">
    <property type="entry name" value="NETRIN/LAMININ-RELATED"/>
    <property type="match status" value="1"/>
</dbReference>
<dbReference type="GO" id="GO:0007409">
    <property type="term" value="P:axonogenesis"/>
    <property type="evidence" value="ECO:0007669"/>
    <property type="project" value="TreeGrafter"/>
</dbReference>
<feature type="compositionally biased region" description="Low complexity" evidence="20">
    <location>
        <begin position="350"/>
        <end position="362"/>
    </location>
</feature>
<dbReference type="SMART" id="SM00136">
    <property type="entry name" value="LamNT"/>
    <property type="match status" value="1"/>
</dbReference>
<feature type="compositionally biased region" description="Basic and acidic residues" evidence="20">
    <location>
        <begin position="568"/>
        <end position="590"/>
    </location>
</feature>
<feature type="compositionally biased region" description="Basic and acidic residues" evidence="20">
    <location>
        <begin position="1213"/>
        <end position="1261"/>
    </location>
</feature>
<dbReference type="InterPro" id="IPR008211">
    <property type="entry name" value="Laminin_N"/>
</dbReference>
<feature type="chain" id="PRO_5035851830" description="Netrin-G2" evidence="21">
    <location>
        <begin position="20"/>
        <end position="1465"/>
    </location>
</feature>
<feature type="compositionally biased region" description="Basic and acidic residues" evidence="20">
    <location>
        <begin position="414"/>
        <end position="425"/>
    </location>
</feature>
<feature type="compositionally biased region" description="Basic and acidic residues" evidence="20">
    <location>
        <begin position="1011"/>
        <end position="1033"/>
    </location>
</feature>
<evidence type="ECO:0000256" key="10">
    <source>
        <dbReference type="ARBA" id="ARBA00023157"/>
    </source>
</evidence>
<dbReference type="GeneID" id="127370708"/>
<dbReference type="InterPro" id="IPR000742">
    <property type="entry name" value="EGF"/>
</dbReference>
<dbReference type="GO" id="GO:0009887">
    <property type="term" value="P:animal organ morphogenesis"/>
    <property type="evidence" value="ECO:0007669"/>
    <property type="project" value="TreeGrafter"/>
</dbReference>
<feature type="compositionally biased region" description="Polar residues" evidence="20">
    <location>
        <begin position="461"/>
        <end position="476"/>
    </location>
</feature>
<feature type="disulfide bond" evidence="19">
    <location>
        <begin position="1348"/>
        <end position="1360"/>
    </location>
</feature>
<keyword evidence="12" id="KW-0449">Lipoprotein</keyword>
<dbReference type="InterPro" id="IPR056863">
    <property type="entry name" value="LMN_ATRN_NET-like_EGF"/>
</dbReference>
<sequence length="1465" mass="163809">MLLQAVFLLLLHCLAFTLGQYELCKSLVSTDEGSVWEHYACQPKTASMKDYMRIKVDPPGITCGNPPERFCTLENPYLCSDECDASNPDLAHPPQLMQDRERNGLITYWQTVTWRRHPEPLLANITMSWNKSLELTDDIQITFEYGRPTIMVMDKSMDHGRSWQPYQFYADDCMDAFNMPPKRVRDLSPANITRVICTEQYSRWVGSKNDKNVKFEVRARFAVFAGPRLQNMDSLYTRMESMKGLRDFFTFTNLRLRLLRPALGGTYVQRDNLLKYFYAISNIEVPARCKCNLHASQCLLQDGNLQCQCEHNTTGQDCQRCKKGFKAKSWKAGSYLPTPNGTPNTCTIAGSPSGSTTTSTSSKRFTAPGAEAEGETKVEAEGEPQGEPGGGAGPKGEAESAITISEAEQPPAVTHEHSGAPREESNASSGSVSGVGSSHFNPLNPHHFGLSGDTGAPPAEPSSTSLTDNLLPTSPLSEHPLIPMGESDTLPVAAEVLPPSASSQSEKHRVSLTLEKFTPSETVPEHSHLSHVVPKEPTHHSAADHHHHSIQSIFHPQTHDHHHTSKFGTEERHSEPRHSETGVSHKSEGHHGHKTTTSSEHGQKKEAEVEKERITEKTVYHKSEGHLHETHGLQTSSEHGKGSKEEERKAEIKVSHKFEGHGHEIHGHKTTASFGHGEKREEEEHKVSHKSEEHVHEAHGHKTSSEHGEEKEEEKGRKTEHTVSHHMSEGNVHETHGHKITTSSEHGEKRQEDEHKVSHKSEEHTHENHGHKTATSSEHGEERHTQRKVPHMSEVHVHEAHGHKTTTSFEHGEEREAEEHKVFHKSEGHTHETHGHKTTSPEHGEKRHEEEEHKVSHKSEGHVHETHGHKTSSENGQEREEEKERKVEHTVSHTSEGHGHEIHGHRAAASSGHGQKREEEEENRVSHKSEGHGHETHGQKKTTSSGHGEEEHKVSHHFDGHGHGHETHGHKPTASSGHGEEHKVSHHFDGHGHGHGHETHGHKPTTSSGHGVEHKVSHNFDGHGHGHGHETHGHRTTTSSGHGEEEHKVSHKSEGHVQETHSHKPTTSSGHGHGHEGEHKEEKAERKVSHNFEGHGHDTHGHKTASTGHGPKREEEGHTVSHKSEGHGHETHGHKPTTSSGHGEEGHHDRKVSHHFEGHVHETHGHRTTSSGHGERREEERNAERKVSHHFEGHVHETHEHGHKITTSSGHGARWEEDHNERKAEKRVHQVIEKSEWERGRHESPKHTHGKDDEDREDREREKKKGLLKLLISGEPQARQLFGIVYDDFKDCECYGHSNRCSYIDYLNIVTCVSCKHNTRGQNCQHCRLGYFRNASAELDDESVCIECNCNQMGSVHDRCNGTGFCQCKDGATGAKCDDCLPGYYWKQGCYANVCDEEMLLCQNGGTCYQNQKCICPPEFKGVLCQHSRCEAGKDCNTASSLHFSTATLLLCTLLAHLLATLTPH</sequence>
<feature type="compositionally biased region" description="Basic and acidic residues" evidence="20">
    <location>
        <begin position="638"/>
        <end position="651"/>
    </location>
</feature>
<evidence type="ECO:0000259" key="22">
    <source>
        <dbReference type="PROSITE" id="PS50026"/>
    </source>
</evidence>
<evidence type="ECO:0000256" key="16">
    <source>
        <dbReference type="ARBA" id="ARBA00068906"/>
    </source>
</evidence>
<proteinExistence type="predicted"/>
<feature type="compositionally biased region" description="Basic and acidic residues" evidence="20">
    <location>
        <begin position="947"/>
        <end position="969"/>
    </location>
</feature>
<evidence type="ECO:0000313" key="25">
    <source>
        <dbReference type="Ensembl" id="ENSDLAP00005055410.2"/>
    </source>
</evidence>
<evidence type="ECO:0000256" key="9">
    <source>
        <dbReference type="ARBA" id="ARBA00023136"/>
    </source>
</evidence>
<evidence type="ECO:0000256" key="13">
    <source>
        <dbReference type="ARBA" id="ARBA00023292"/>
    </source>
</evidence>
<evidence type="ECO:0000256" key="3">
    <source>
        <dbReference type="ARBA" id="ARBA00022475"/>
    </source>
</evidence>
<gene>
    <name evidence="25" type="primary">ntng2b</name>
</gene>
<dbReference type="Gene3D" id="2.10.25.10">
    <property type="entry name" value="Laminin"/>
    <property type="match status" value="4"/>
</dbReference>
<feature type="compositionally biased region" description="Basic and acidic residues" evidence="20">
    <location>
        <begin position="1173"/>
        <end position="1200"/>
    </location>
</feature>
<keyword evidence="9" id="KW-0472">Membrane</keyword>